<proteinExistence type="evidence at transcript level"/>
<name>A9PAZ3_POPTR</name>
<protein>
    <submittedName>
        <fullName evidence="1">Uncharacterized protein</fullName>
    </submittedName>
</protein>
<reference evidence="1" key="1">
    <citation type="journal article" date="2008" name="BMC Genomics">
        <title>Analysis of 4,664 high-quality sequence-finished poplar full-length cDNA clones and their utility for the discovery of genes responding to insect feeding.</title>
        <authorList>
            <person name="Ralph S.G."/>
            <person name="Chun H.J."/>
            <person name="Cooper D."/>
            <person name="Kirkpatrick R."/>
            <person name="Kolosova N."/>
            <person name="Gunter L."/>
            <person name="Tuskan G.A."/>
            <person name="Douglas C.J."/>
            <person name="Holt R.A."/>
            <person name="Jones S.J."/>
            <person name="Marra M.A."/>
            <person name="Bohlmann J."/>
        </authorList>
    </citation>
    <scope>NUCLEOTIDE SEQUENCE</scope>
    <source>
        <tissue evidence="1">Phloem and cambium</tissue>
    </source>
</reference>
<evidence type="ECO:0000313" key="1">
    <source>
        <dbReference type="EMBL" id="ABK93546.1"/>
    </source>
</evidence>
<accession>A9PAZ3</accession>
<organism evidence="1">
    <name type="scientific">Populus trichocarpa</name>
    <name type="common">Western balsam poplar</name>
    <name type="synonym">Populus balsamifera subsp. trichocarpa</name>
    <dbReference type="NCBI Taxonomy" id="3694"/>
    <lineage>
        <taxon>Eukaryota</taxon>
        <taxon>Viridiplantae</taxon>
        <taxon>Streptophyta</taxon>
        <taxon>Embryophyta</taxon>
        <taxon>Tracheophyta</taxon>
        <taxon>Spermatophyta</taxon>
        <taxon>Magnoliopsida</taxon>
        <taxon>eudicotyledons</taxon>
        <taxon>Gunneridae</taxon>
        <taxon>Pentapetalae</taxon>
        <taxon>rosids</taxon>
        <taxon>fabids</taxon>
        <taxon>Malpighiales</taxon>
        <taxon>Salicaceae</taxon>
        <taxon>Saliceae</taxon>
        <taxon>Populus</taxon>
    </lineage>
</organism>
<dbReference type="EMBL" id="EF145385">
    <property type="protein sequence ID" value="ABK93546.1"/>
    <property type="molecule type" value="mRNA"/>
</dbReference>
<sequence>MKWHGLLLPPSSPKHHCSNLHNPHLHSHLLKIPTLPHPVSSNPP</sequence>
<dbReference type="AlphaFoldDB" id="A9PAZ3"/>